<reference evidence="2" key="1">
    <citation type="submission" date="2020-10" db="EMBL/GenBank/DDBJ databases">
        <authorList>
            <person name="Kusch S."/>
        </authorList>
    </citation>
    <scope>NUCLEOTIDE SEQUENCE</scope>
    <source>
        <strain evidence="2">SwB9</strain>
    </source>
</reference>
<dbReference type="Proteomes" id="UP000624404">
    <property type="component" value="Unassembled WGS sequence"/>
</dbReference>
<evidence type="ECO:0000313" key="2">
    <source>
        <dbReference type="EMBL" id="CAD6445381.1"/>
    </source>
</evidence>
<organism evidence="2 3">
    <name type="scientific">Sclerotinia trifoliorum</name>
    <dbReference type="NCBI Taxonomy" id="28548"/>
    <lineage>
        <taxon>Eukaryota</taxon>
        <taxon>Fungi</taxon>
        <taxon>Dikarya</taxon>
        <taxon>Ascomycota</taxon>
        <taxon>Pezizomycotina</taxon>
        <taxon>Leotiomycetes</taxon>
        <taxon>Helotiales</taxon>
        <taxon>Sclerotiniaceae</taxon>
        <taxon>Sclerotinia</taxon>
    </lineage>
</organism>
<dbReference type="AlphaFoldDB" id="A0A8H2ZPA2"/>
<keyword evidence="3" id="KW-1185">Reference proteome</keyword>
<evidence type="ECO:0000313" key="3">
    <source>
        <dbReference type="Proteomes" id="UP000624404"/>
    </source>
</evidence>
<sequence>MFQQKTVEGKEAIRKCFKIRDFHYFLSDLPLTALSSYLISLLFRLRPWRRESWRTIRLVDMLHDARNNGVPLLFSPPIDLSNRLKFHIQTPTPFVQEENMIKYMTDYFFTSLIDCCTCGKKDIYP</sequence>
<keyword evidence="1" id="KW-0472">Membrane</keyword>
<dbReference type="EMBL" id="CAJHIA010000014">
    <property type="protein sequence ID" value="CAD6445381.1"/>
    <property type="molecule type" value="Genomic_DNA"/>
</dbReference>
<accession>A0A8H2ZPA2</accession>
<feature type="transmembrane region" description="Helical" evidence="1">
    <location>
        <begin position="24"/>
        <end position="45"/>
    </location>
</feature>
<name>A0A8H2ZPA2_9HELO</name>
<protein>
    <submittedName>
        <fullName evidence="2">0d19ceda-c302-4f78-84e3-ba3bb06ddcc1</fullName>
    </submittedName>
</protein>
<proteinExistence type="predicted"/>
<keyword evidence="1" id="KW-1133">Transmembrane helix</keyword>
<comment type="caution">
    <text evidence="2">The sequence shown here is derived from an EMBL/GenBank/DDBJ whole genome shotgun (WGS) entry which is preliminary data.</text>
</comment>
<keyword evidence="1" id="KW-0812">Transmembrane</keyword>
<evidence type="ECO:0000256" key="1">
    <source>
        <dbReference type="SAM" id="Phobius"/>
    </source>
</evidence>
<gene>
    <name evidence="2" type="ORF">SCLTRI_LOCUS5164</name>
</gene>